<evidence type="ECO:0000256" key="4">
    <source>
        <dbReference type="ARBA" id="ARBA00023787"/>
    </source>
</evidence>
<dbReference type="AlphaFoldDB" id="A0A0D6M8H0"/>
<name>A0A0D6M8H0_9BILA</name>
<evidence type="ECO:0000256" key="2">
    <source>
        <dbReference type="ARBA" id="ARBA00022490"/>
    </source>
</evidence>
<accession>A0A0D6M8H0</accession>
<dbReference type="Proteomes" id="UP000054495">
    <property type="component" value="Unassembled WGS sequence"/>
</dbReference>
<dbReference type="GO" id="GO:0005737">
    <property type="term" value="C:cytoplasm"/>
    <property type="evidence" value="ECO:0007669"/>
    <property type="project" value="UniProtKB-SubCell"/>
</dbReference>
<evidence type="ECO:0000256" key="5">
    <source>
        <dbReference type="ARBA" id="ARBA00023849"/>
    </source>
</evidence>
<keyword evidence="9" id="KW-1185">Reference proteome</keyword>
<dbReference type="Pfam" id="PF13911">
    <property type="entry name" value="AhpC-TSA_2"/>
    <property type="match status" value="1"/>
</dbReference>
<evidence type="ECO:0000256" key="1">
    <source>
        <dbReference type="ARBA" id="ARBA00004496"/>
    </source>
</evidence>
<keyword evidence="2" id="KW-0963">Cytoplasm</keyword>
<evidence type="ECO:0000313" key="8">
    <source>
        <dbReference type="EMBL" id="EPB79763.1"/>
    </source>
</evidence>
<gene>
    <name evidence="8" type="ORF">ANCCEY_01137</name>
</gene>
<dbReference type="GO" id="GO:0016209">
    <property type="term" value="F:antioxidant activity"/>
    <property type="evidence" value="ECO:0007669"/>
    <property type="project" value="TreeGrafter"/>
</dbReference>
<comment type="similarity">
    <text evidence="4">Belongs to the peroxiredoxin-like PRXL2 family. PRXL2A subfamily.</text>
</comment>
<reference evidence="8 9" key="1">
    <citation type="submission" date="2013-05" db="EMBL/GenBank/DDBJ databases">
        <title>Draft genome of the parasitic nematode Anyclostoma ceylanicum.</title>
        <authorList>
            <person name="Mitreva M."/>
        </authorList>
    </citation>
    <scope>NUCLEOTIDE SEQUENCE [LARGE SCALE GENOMIC DNA]</scope>
</reference>
<evidence type="ECO:0000313" key="9">
    <source>
        <dbReference type="Proteomes" id="UP000054495"/>
    </source>
</evidence>
<dbReference type="EMBL" id="KE124789">
    <property type="protein sequence ID" value="EPB79763.1"/>
    <property type="molecule type" value="Genomic_DNA"/>
</dbReference>
<proteinExistence type="inferred from homology"/>
<sequence length="220" mass="24193">MGMFGYGALAALGGAFLYANLPTRLTIGAVAPTASYLSGAKLVLISDEARVDETKMVQASSLFSKGPTMVMAVRRPGCMLCRKEAAELSTLEPNMKAAGINLVAVVHETKGVNDFKPYFKGEVYLDKECVETFDVALQRHFYGPNERWLPLWMGFLRVGSYVNIYNARKAGYHGNTDGEGRLLGGVFLIANNELVYAHLEQEWGDAANLSEVRRAIEKFK</sequence>
<dbReference type="PANTHER" id="PTHR28630">
    <property type="match status" value="1"/>
</dbReference>
<dbReference type="CDD" id="cd02970">
    <property type="entry name" value="PRX_like2"/>
    <property type="match status" value="1"/>
</dbReference>
<evidence type="ECO:0000256" key="3">
    <source>
        <dbReference type="ARBA" id="ARBA00023284"/>
    </source>
</evidence>
<dbReference type="PANTHER" id="PTHR28630:SF31">
    <property type="entry name" value="PEROXIREDOXIN-LIKE 2A"/>
    <property type="match status" value="1"/>
</dbReference>
<dbReference type="InterPro" id="IPR036249">
    <property type="entry name" value="Thioredoxin-like_sf"/>
</dbReference>
<comment type="subcellular location">
    <subcellularLocation>
        <location evidence="1">Cytoplasm</location>
    </subcellularLocation>
</comment>
<dbReference type="Gene3D" id="3.40.30.10">
    <property type="entry name" value="Glutaredoxin"/>
    <property type="match status" value="1"/>
</dbReference>
<keyword evidence="3" id="KW-0676">Redox-active center</keyword>
<protein>
    <recommendedName>
        <fullName evidence="5">Peroxiredoxin-like 2A</fullName>
    </recommendedName>
    <alternativeName>
        <fullName evidence="7">Peroxiredoxin-like 2 activated in M-CSF stimulated monocytes</fullName>
    </alternativeName>
    <alternativeName>
        <fullName evidence="6">Redox-regulatory protein FAM213A</fullName>
    </alternativeName>
</protein>
<evidence type="ECO:0000256" key="6">
    <source>
        <dbReference type="ARBA" id="ARBA00032058"/>
    </source>
</evidence>
<dbReference type="InterPro" id="IPR032801">
    <property type="entry name" value="PXL2A/B/C"/>
</dbReference>
<evidence type="ECO:0000256" key="7">
    <source>
        <dbReference type="ARBA" id="ARBA00032129"/>
    </source>
</evidence>
<dbReference type="SUPFAM" id="SSF52833">
    <property type="entry name" value="Thioredoxin-like"/>
    <property type="match status" value="1"/>
</dbReference>
<organism evidence="8 9">
    <name type="scientific">Ancylostoma ceylanicum</name>
    <dbReference type="NCBI Taxonomy" id="53326"/>
    <lineage>
        <taxon>Eukaryota</taxon>
        <taxon>Metazoa</taxon>
        <taxon>Ecdysozoa</taxon>
        <taxon>Nematoda</taxon>
        <taxon>Chromadorea</taxon>
        <taxon>Rhabditida</taxon>
        <taxon>Rhabditina</taxon>
        <taxon>Rhabditomorpha</taxon>
        <taxon>Strongyloidea</taxon>
        <taxon>Ancylostomatidae</taxon>
        <taxon>Ancylostomatinae</taxon>
        <taxon>Ancylostoma</taxon>
    </lineage>
</organism>